<evidence type="ECO:0000256" key="1">
    <source>
        <dbReference type="ARBA" id="ARBA00004651"/>
    </source>
</evidence>
<protein>
    <submittedName>
        <fullName evidence="8">Flagellar biosynthetic protein FliQ</fullName>
    </submittedName>
</protein>
<evidence type="ECO:0000256" key="4">
    <source>
        <dbReference type="ARBA" id="ARBA00022692"/>
    </source>
</evidence>
<dbReference type="PANTHER" id="PTHR34040:SF2">
    <property type="entry name" value="FLAGELLAR BIOSYNTHETIC PROTEIN FLIQ"/>
    <property type="match status" value="1"/>
</dbReference>
<dbReference type="EMBL" id="CP033219">
    <property type="protein sequence ID" value="AZV80128.1"/>
    <property type="molecule type" value="Genomic_DNA"/>
</dbReference>
<evidence type="ECO:0000256" key="2">
    <source>
        <dbReference type="ARBA" id="ARBA00006156"/>
    </source>
</evidence>
<evidence type="ECO:0000313" key="9">
    <source>
        <dbReference type="Proteomes" id="UP000283063"/>
    </source>
</evidence>
<keyword evidence="8" id="KW-0282">Flagellum</keyword>
<comment type="subcellular location">
    <subcellularLocation>
        <location evidence="1">Cell membrane</location>
        <topology evidence="1">Multi-pass membrane protein</topology>
    </subcellularLocation>
</comment>
<dbReference type="OrthoDB" id="9806440at2"/>
<proteinExistence type="inferred from homology"/>
<keyword evidence="4 7" id="KW-0812">Transmembrane</keyword>
<feature type="transmembrane region" description="Helical" evidence="7">
    <location>
        <begin position="14"/>
        <end position="36"/>
    </location>
</feature>
<dbReference type="AlphaFoldDB" id="A0A3T0N7X3"/>
<dbReference type="Proteomes" id="UP000283063">
    <property type="component" value="Chromosome"/>
</dbReference>
<evidence type="ECO:0000256" key="3">
    <source>
        <dbReference type="ARBA" id="ARBA00022475"/>
    </source>
</evidence>
<keyword evidence="9" id="KW-1185">Reference proteome</keyword>
<evidence type="ECO:0000256" key="5">
    <source>
        <dbReference type="ARBA" id="ARBA00022989"/>
    </source>
</evidence>
<dbReference type="InterPro" id="IPR002191">
    <property type="entry name" value="Bac_export_3"/>
</dbReference>
<feature type="transmembrane region" description="Helical" evidence="7">
    <location>
        <begin position="56"/>
        <end position="78"/>
    </location>
</feature>
<dbReference type="Pfam" id="PF01313">
    <property type="entry name" value="Bac_export_3"/>
    <property type="match status" value="1"/>
</dbReference>
<keyword evidence="3" id="KW-1003">Cell membrane</keyword>
<evidence type="ECO:0000256" key="7">
    <source>
        <dbReference type="SAM" id="Phobius"/>
    </source>
</evidence>
<sequence length="90" mass="9889">MMSEGQFYDTLRQAMWTAVISSTPILTVALVVGLSIGLFQALTSVQEMTLTFVPKLAAIMVVFWMTMGFMTQTMLAFFHGHIIPLIIGGS</sequence>
<dbReference type="GO" id="GO:0009306">
    <property type="term" value="P:protein secretion"/>
    <property type="evidence" value="ECO:0007669"/>
    <property type="project" value="InterPro"/>
</dbReference>
<organism evidence="8 9">
    <name type="scientific">Parasedimentitalea marina</name>
    <dbReference type="NCBI Taxonomy" id="2483033"/>
    <lineage>
        <taxon>Bacteria</taxon>
        <taxon>Pseudomonadati</taxon>
        <taxon>Pseudomonadota</taxon>
        <taxon>Alphaproteobacteria</taxon>
        <taxon>Rhodobacterales</taxon>
        <taxon>Paracoccaceae</taxon>
        <taxon>Parasedimentitalea</taxon>
    </lineage>
</organism>
<dbReference type="PIRSF" id="PIRSF004669">
    <property type="entry name" value="FliQ"/>
    <property type="match status" value="1"/>
</dbReference>
<dbReference type="PRINTS" id="PR00952">
    <property type="entry name" value="TYPE3IMQPROT"/>
</dbReference>
<dbReference type="PANTHER" id="PTHR34040">
    <property type="entry name" value="FLAGELLAR BIOSYNTHETIC PROTEIN FLIQ"/>
    <property type="match status" value="1"/>
</dbReference>
<keyword evidence="6 7" id="KW-0472">Membrane</keyword>
<keyword evidence="8" id="KW-0969">Cilium</keyword>
<comment type="similarity">
    <text evidence="2">Belongs to the FliQ/MopD/SpaQ family.</text>
</comment>
<reference evidence="8 9" key="1">
    <citation type="submission" date="2018-10" db="EMBL/GenBank/DDBJ databases">
        <title>Parasedimentitalea marina sp. nov., a psychrophilic bacterium isolated from deep seawater of the New Britain Trench.</title>
        <authorList>
            <person name="Cao J."/>
        </authorList>
    </citation>
    <scope>NUCLEOTIDE SEQUENCE [LARGE SCALE GENOMIC DNA]</scope>
    <source>
        <strain evidence="8 9">W43</strain>
    </source>
</reference>
<dbReference type="KEGG" id="sedi:EBB79_21025"/>
<name>A0A3T0N7X3_9RHOB</name>
<keyword evidence="8" id="KW-0966">Cell projection</keyword>
<evidence type="ECO:0000313" key="8">
    <source>
        <dbReference type="EMBL" id="AZV80128.1"/>
    </source>
</evidence>
<accession>A0A3T0N7X3</accession>
<dbReference type="RefSeq" id="WP_127750714.1">
    <property type="nucleotide sequence ID" value="NZ_CP033219.1"/>
</dbReference>
<dbReference type="GO" id="GO:0005886">
    <property type="term" value="C:plasma membrane"/>
    <property type="evidence" value="ECO:0007669"/>
    <property type="project" value="UniProtKB-SubCell"/>
</dbReference>
<evidence type="ECO:0000256" key="6">
    <source>
        <dbReference type="ARBA" id="ARBA00023136"/>
    </source>
</evidence>
<gene>
    <name evidence="8" type="ORF">EBB79_21025</name>
</gene>
<keyword evidence="5 7" id="KW-1133">Transmembrane helix</keyword>